<evidence type="ECO:0000256" key="2">
    <source>
        <dbReference type="ARBA" id="ARBA00053344"/>
    </source>
</evidence>
<dbReference type="GO" id="GO:0030246">
    <property type="term" value="F:carbohydrate binding"/>
    <property type="evidence" value="ECO:0007669"/>
    <property type="project" value="UniProtKB-ARBA"/>
</dbReference>
<dbReference type="InterPro" id="IPR020837">
    <property type="entry name" value="Fibrinogen_CS"/>
</dbReference>
<keyword evidence="5" id="KW-1185">Reference proteome</keyword>
<sequence>MSVSIAGVRSRALPVKNGVPQGSVLGPVAIMDSVVLRSISTFFYVQGGVEDRWGTFFVRKGRRAQRKVSGRDDEELRFGKRGGLFSVMSNNTTMLAKCEMLYALLLVFGNGVIADVPPDLGLHQVPSAATTTPCNGNDCKTTLVSSFLELAGYNPTCIASSLSRCDQIEEPNHSAFIEVLREVMQEMKPAMQQCQNQNSQRDREWRWRPRHCQDLLAEGDSGRGVRQVYPFPGRPQDGVDVLCDHTIDNGGWTIFQHRTNLSTRENFFRPWIDYVRGFGDMSGEFWLGLDNLHTLTSWCQQELRIDLTDYEGEHRWAKYTNFQVGPTQDHYRITVSGYNGTAGDGLANQNNQQFSTYDADHDTNSGNCAQLFKGAWWYKSCHHSNLNGFQYEGIHTTNADGINWYAWKGNKYSLMNTTMMFRPRA</sequence>
<dbReference type="InterPro" id="IPR014716">
    <property type="entry name" value="Fibrinogen_a/b/g_C_1"/>
</dbReference>
<accession>A0AAE1F0D2</accession>
<dbReference type="Gene3D" id="3.90.215.10">
    <property type="entry name" value="Gamma Fibrinogen, chain A, domain 1"/>
    <property type="match status" value="1"/>
</dbReference>
<dbReference type="FunFam" id="3.90.215.10:FF:000001">
    <property type="entry name" value="Tenascin isoform 1"/>
    <property type="match status" value="1"/>
</dbReference>
<comment type="function">
    <text evidence="2">Lectin involved in innate immunity. Agglutinates all types of human erythrocytes, Gram-positive and Gram-negative bacteria. Has a stronger agglutinating activity towards Gram-negative bacteria than towards Gram-positive bacteria. Specifically recognizes acetyl group-containing substances on agglutinated cells. The hemagglutinating activity was inhibited by EDTA, acetyl group-containing mono- and disaccharides, N-acetyl derivatives of amino acids, other acetyl group-containing substances, propionamide and benzamide. Enhances the antimicrobial activity of big defensin against Gram-positive bacteria but not against Gram-negative bacteria.</text>
</comment>
<evidence type="ECO:0000256" key="1">
    <source>
        <dbReference type="ARBA" id="ARBA00023157"/>
    </source>
</evidence>
<gene>
    <name evidence="4" type="ORF">Pcinc_029294</name>
</gene>
<reference evidence="4" key="1">
    <citation type="submission" date="2023-10" db="EMBL/GenBank/DDBJ databases">
        <title>Genome assemblies of two species of porcelain crab, Petrolisthes cinctipes and Petrolisthes manimaculis (Anomura: Porcellanidae).</title>
        <authorList>
            <person name="Angst P."/>
        </authorList>
    </citation>
    <scope>NUCLEOTIDE SEQUENCE</scope>
    <source>
        <strain evidence="4">PB745_01</strain>
        <tissue evidence="4">Gill</tissue>
    </source>
</reference>
<proteinExistence type="predicted"/>
<evidence type="ECO:0000313" key="4">
    <source>
        <dbReference type="EMBL" id="KAK3865065.1"/>
    </source>
</evidence>
<dbReference type="GO" id="GO:0005615">
    <property type="term" value="C:extracellular space"/>
    <property type="evidence" value="ECO:0007669"/>
    <property type="project" value="TreeGrafter"/>
</dbReference>
<dbReference type="Proteomes" id="UP001286313">
    <property type="component" value="Unassembled WGS sequence"/>
</dbReference>
<keyword evidence="1" id="KW-1015">Disulfide bond</keyword>
<dbReference type="InterPro" id="IPR036056">
    <property type="entry name" value="Fibrinogen-like_C"/>
</dbReference>
<name>A0AAE1F0D2_PETCI</name>
<dbReference type="PROSITE" id="PS00514">
    <property type="entry name" value="FIBRINOGEN_C_1"/>
    <property type="match status" value="1"/>
</dbReference>
<dbReference type="SMART" id="SM00186">
    <property type="entry name" value="FBG"/>
    <property type="match status" value="1"/>
</dbReference>
<feature type="domain" description="Fibrinogen C-terminal" evidence="3">
    <location>
        <begin position="203"/>
        <end position="425"/>
    </location>
</feature>
<dbReference type="PANTHER" id="PTHR19143">
    <property type="entry name" value="FIBRINOGEN/TENASCIN/ANGIOPOEITIN"/>
    <property type="match status" value="1"/>
</dbReference>
<dbReference type="PANTHER" id="PTHR19143:SF458">
    <property type="entry name" value="FIBRINOGEN C-TERMINAL DOMAIN-CONTAINING PROTEIN-RELATED"/>
    <property type="match status" value="1"/>
</dbReference>
<evidence type="ECO:0000313" key="5">
    <source>
        <dbReference type="Proteomes" id="UP001286313"/>
    </source>
</evidence>
<dbReference type="SUPFAM" id="SSF56496">
    <property type="entry name" value="Fibrinogen C-terminal domain-like"/>
    <property type="match status" value="1"/>
</dbReference>
<dbReference type="CDD" id="cd00087">
    <property type="entry name" value="FReD"/>
    <property type="match status" value="1"/>
</dbReference>
<dbReference type="InterPro" id="IPR050373">
    <property type="entry name" value="Fibrinogen_C-term_domain"/>
</dbReference>
<dbReference type="AlphaFoldDB" id="A0AAE1F0D2"/>
<evidence type="ECO:0000259" key="3">
    <source>
        <dbReference type="PROSITE" id="PS51406"/>
    </source>
</evidence>
<protein>
    <recommendedName>
        <fullName evidence="3">Fibrinogen C-terminal domain-containing protein</fullName>
    </recommendedName>
</protein>
<dbReference type="Pfam" id="PF00147">
    <property type="entry name" value="Fibrinogen_C"/>
    <property type="match status" value="1"/>
</dbReference>
<organism evidence="4 5">
    <name type="scientific">Petrolisthes cinctipes</name>
    <name type="common">Flat porcelain crab</name>
    <dbReference type="NCBI Taxonomy" id="88211"/>
    <lineage>
        <taxon>Eukaryota</taxon>
        <taxon>Metazoa</taxon>
        <taxon>Ecdysozoa</taxon>
        <taxon>Arthropoda</taxon>
        <taxon>Crustacea</taxon>
        <taxon>Multicrustacea</taxon>
        <taxon>Malacostraca</taxon>
        <taxon>Eumalacostraca</taxon>
        <taxon>Eucarida</taxon>
        <taxon>Decapoda</taxon>
        <taxon>Pleocyemata</taxon>
        <taxon>Anomura</taxon>
        <taxon>Galatheoidea</taxon>
        <taxon>Porcellanidae</taxon>
        <taxon>Petrolisthes</taxon>
    </lineage>
</organism>
<dbReference type="EMBL" id="JAWQEG010003668">
    <property type="protein sequence ID" value="KAK3865065.1"/>
    <property type="molecule type" value="Genomic_DNA"/>
</dbReference>
<dbReference type="InterPro" id="IPR002181">
    <property type="entry name" value="Fibrinogen_a/b/g_C_dom"/>
</dbReference>
<dbReference type="PROSITE" id="PS51406">
    <property type="entry name" value="FIBRINOGEN_C_2"/>
    <property type="match status" value="1"/>
</dbReference>
<comment type="caution">
    <text evidence="4">The sequence shown here is derived from an EMBL/GenBank/DDBJ whole genome shotgun (WGS) entry which is preliminary data.</text>
</comment>